<dbReference type="AlphaFoldDB" id="A0A1C4DQG5"/>
<keyword evidence="1" id="KW-0732">Signal</keyword>
<protein>
    <submittedName>
        <fullName evidence="3">YceI-like domain-containing protein</fullName>
    </submittedName>
</protein>
<dbReference type="OrthoDB" id="116832at2"/>
<dbReference type="InterPro" id="IPR007372">
    <property type="entry name" value="Lipid/polyisoprenoid-bd_YceI"/>
</dbReference>
<dbReference type="Proteomes" id="UP000242818">
    <property type="component" value="Unassembled WGS sequence"/>
</dbReference>
<feature type="domain" description="Lipid/polyisoprenoid-binding YceI-like" evidence="2">
    <location>
        <begin position="50"/>
        <end position="175"/>
    </location>
</feature>
<feature type="chain" id="PRO_5008690652" evidence="1">
    <location>
        <begin position="20"/>
        <end position="179"/>
    </location>
</feature>
<dbReference type="RefSeq" id="WP_089711870.1">
    <property type="nucleotide sequence ID" value="NZ_FMAR01000006.1"/>
</dbReference>
<gene>
    <name evidence="3" type="ORF">GA0116948_10648</name>
</gene>
<reference evidence="3 4" key="1">
    <citation type="submission" date="2016-08" db="EMBL/GenBank/DDBJ databases">
        <authorList>
            <person name="Seilhamer J.J."/>
        </authorList>
    </citation>
    <scope>NUCLEOTIDE SEQUENCE [LARGE SCALE GENOMIC DNA]</scope>
    <source>
        <strain evidence="3 4">A37T2</strain>
    </source>
</reference>
<dbReference type="EMBL" id="FMAR01000006">
    <property type="protein sequence ID" value="SCC33626.1"/>
    <property type="molecule type" value="Genomic_DNA"/>
</dbReference>
<dbReference type="Pfam" id="PF04264">
    <property type="entry name" value="YceI"/>
    <property type="match status" value="1"/>
</dbReference>
<evidence type="ECO:0000313" key="3">
    <source>
        <dbReference type="EMBL" id="SCC33626.1"/>
    </source>
</evidence>
<dbReference type="SUPFAM" id="SSF101874">
    <property type="entry name" value="YceI-like"/>
    <property type="match status" value="1"/>
</dbReference>
<dbReference type="InterPro" id="IPR036761">
    <property type="entry name" value="TTHA0802/YceI-like_sf"/>
</dbReference>
<dbReference type="STRING" id="1335309.GA0116948_10648"/>
<evidence type="ECO:0000256" key="1">
    <source>
        <dbReference type="SAM" id="SignalP"/>
    </source>
</evidence>
<sequence length="179" mass="20073">MRRYLLWMMLGMASSTGFAQDVRTDKTASVSFFSSTPLEDIKAQTMQAFTTLNVKTKEIYFKVPVNSFAFKYKLMKDHFNDSYLESGKYPAAEFKGVIITAADLSKDGKYAVVVKGDLLLHGVSRPYEEKGTLQIKGTEVISDANFQIKLVDHSIKIPSLMLENIAEVVDVTVHADYKP</sequence>
<accession>A0A1C4DQG5</accession>
<keyword evidence="4" id="KW-1185">Reference proteome</keyword>
<feature type="signal peptide" evidence="1">
    <location>
        <begin position="1"/>
        <end position="19"/>
    </location>
</feature>
<evidence type="ECO:0000259" key="2">
    <source>
        <dbReference type="Pfam" id="PF04264"/>
    </source>
</evidence>
<dbReference type="Gene3D" id="2.40.128.110">
    <property type="entry name" value="Lipid/polyisoprenoid-binding, YceI-like"/>
    <property type="match status" value="1"/>
</dbReference>
<name>A0A1C4DQG5_9BACT</name>
<organism evidence="3 4">
    <name type="scientific">Chitinophaga costaii</name>
    <dbReference type="NCBI Taxonomy" id="1335309"/>
    <lineage>
        <taxon>Bacteria</taxon>
        <taxon>Pseudomonadati</taxon>
        <taxon>Bacteroidota</taxon>
        <taxon>Chitinophagia</taxon>
        <taxon>Chitinophagales</taxon>
        <taxon>Chitinophagaceae</taxon>
        <taxon>Chitinophaga</taxon>
    </lineage>
</organism>
<proteinExistence type="predicted"/>
<evidence type="ECO:0000313" key="4">
    <source>
        <dbReference type="Proteomes" id="UP000242818"/>
    </source>
</evidence>